<dbReference type="Gene3D" id="3.40.50.300">
    <property type="entry name" value="P-loop containing nucleotide triphosphate hydrolases"/>
    <property type="match status" value="1"/>
</dbReference>
<feature type="binding site" evidence="5">
    <location>
        <position position="1030"/>
    </location>
    <ligand>
        <name>GTP</name>
        <dbReference type="ChEBI" id="CHEBI:37565"/>
    </ligand>
</feature>
<feature type="binding site" evidence="5">
    <location>
        <begin position="875"/>
        <end position="880"/>
    </location>
    <ligand>
        <name>GTP</name>
        <dbReference type="ChEBI" id="CHEBI:37565"/>
    </ligand>
</feature>
<dbReference type="GO" id="GO:0046039">
    <property type="term" value="P:GTP metabolic process"/>
    <property type="evidence" value="ECO:0007669"/>
    <property type="project" value="UniProtKB-UniRule"/>
</dbReference>
<dbReference type="InterPro" id="IPR028586">
    <property type="entry name" value="AK3/Ak4_mitochondrial"/>
</dbReference>
<dbReference type="GO" id="GO:0005975">
    <property type="term" value="P:carbohydrate metabolic process"/>
    <property type="evidence" value="ECO:0007669"/>
    <property type="project" value="InterPro"/>
</dbReference>
<proteinExistence type="inferred from homology"/>
<dbReference type="InterPro" id="IPR027417">
    <property type="entry name" value="P-loop_NTPase"/>
</dbReference>
<feature type="region of interest" description="Disordered" evidence="6">
    <location>
        <begin position="1"/>
        <end position="51"/>
    </location>
</feature>
<dbReference type="PROSITE" id="PS00113">
    <property type="entry name" value="ADENYLATE_KINASE"/>
    <property type="match status" value="1"/>
</dbReference>
<dbReference type="FunFam" id="3.40.50.2000:FF:000009">
    <property type="entry name" value="Sterol 3-beta-glucosyltransferase UGT80A2"/>
    <property type="match status" value="1"/>
</dbReference>
<comment type="subcellular location">
    <subcellularLocation>
        <location evidence="5">Mitochondrion matrix</location>
    </subcellularLocation>
</comment>
<dbReference type="CDD" id="cd03784">
    <property type="entry name" value="GT1_Gtf-like"/>
    <property type="match status" value="1"/>
</dbReference>
<dbReference type="GO" id="GO:0006172">
    <property type="term" value="P:ADP biosynthetic process"/>
    <property type="evidence" value="ECO:0007669"/>
    <property type="project" value="UniProtKB-UniRule"/>
</dbReference>
<dbReference type="Pfam" id="PF00406">
    <property type="entry name" value="ADK"/>
    <property type="match status" value="2"/>
</dbReference>
<evidence type="ECO:0000256" key="3">
    <source>
        <dbReference type="ARBA" id="ARBA00022777"/>
    </source>
</evidence>
<dbReference type="HAMAP" id="MF_03169">
    <property type="entry name" value="Adenylate_kinase_AK3"/>
    <property type="match status" value="1"/>
</dbReference>
<feature type="domain" description="Erythromycin biosynthesis protein CIII-like C-terminal" evidence="9">
    <location>
        <begin position="417"/>
        <end position="512"/>
    </location>
</feature>
<evidence type="ECO:0000256" key="1">
    <source>
        <dbReference type="ARBA" id="ARBA00022679"/>
    </source>
</evidence>
<feature type="binding site" evidence="5">
    <location>
        <position position="1103"/>
    </location>
    <ligand>
        <name>GTP</name>
        <dbReference type="ChEBI" id="CHEBI:37565"/>
    </ligand>
</feature>
<feature type="binding site" evidence="5">
    <location>
        <position position="1000"/>
    </location>
    <ligand>
        <name>AMP</name>
        <dbReference type="ChEBI" id="CHEBI:456215"/>
    </ligand>
</feature>
<keyword evidence="2 5" id="KW-0547">Nucleotide-binding</keyword>
<dbReference type="SUPFAM" id="SSF52540">
    <property type="entry name" value="P-loop containing nucleoside triphosphate hydrolases"/>
    <property type="match status" value="1"/>
</dbReference>
<feature type="region of interest" description="LID" evidence="5">
    <location>
        <begin position="1029"/>
        <end position="1066"/>
    </location>
</feature>
<dbReference type="GO" id="GO:0005525">
    <property type="term" value="F:GTP binding"/>
    <property type="evidence" value="ECO:0007669"/>
    <property type="project" value="UniProtKB-KW"/>
</dbReference>
<feature type="binding site" evidence="5">
    <location>
        <position position="897"/>
    </location>
    <ligand>
        <name>AMP</name>
        <dbReference type="ChEBI" id="CHEBI:456215"/>
    </ligand>
</feature>
<dbReference type="Gene3D" id="3.40.50.2000">
    <property type="entry name" value="Glycogen Phosphorylase B"/>
    <property type="match status" value="2"/>
</dbReference>
<feature type="region of interest" description="Disordered" evidence="6">
    <location>
        <begin position="72"/>
        <end position="95"/>
    </location>
</feature>
<feature type="compositionally biased region" description="Pro residues" evidence="6">
    <location>
        <begin position="76"/>
        <end position="87"/>
    </location>
</feature>
<feature type="binding site" evidence="5">
    <location>
        <position position="1074"/>
    </location>
    <ligand>
        <name>AMP</name>
        <dbReference type="ChEBI" id="CHEBI:456215"/>
    </ligand>
</feature>
<keyword evidence="1 5" id="KW-0808">Transferase</keyword>
<protein>
    <recommendedName>
        <fullName evidence="5">GTP:AMP phosphotransferase, mitochondrial</fullName>
        <ecNumber evidence="5">2.7.4.10</ecNumber>
    </recommendedName>
    <alternativeName>
        <fullName evidence="5">Adenylate kinase 3</fullName>
        <shortName evidence="5">AK 3</shortName>
    </alternativeName>
</protein>
<dbReference type="CDD" id="cd01428">
    <property type="entry name" value="ADK"/>
    <property type="match status" value="1"/>
</dbReference>
<comment type="domain">
    <text evidence="5">Consists of three domains, a large central CORE domain and two small peripheral domains, NMPbind and LID, which undergo movements during catalysis. The LID domain closes over the site of phosphoryl transfer upon GTP binding. Assembling and dissambling the active center during each catalytic cycle provides an effective means to prevent GTP hydrolysis.</text>
</comment>
<dbReference type="InterPro" id="IPR000850">
    <property type="entry name" value="Adenylat/UMP-CMP_kin"/>
</dbReference>
<feature type="binding site" evidence="5">
    <location>
        <begin position="923"/>
        <end position="925"/>
    </location>
    <ligand>
        <name>AMP</name>
        <dbReference type="ChEBI" id="CHEBI:456215"/>
    </ligand>
</feature>
<feature type="domain" description="Adenylate kinase active site lid" evidence="8">
    <location>
        <begin position="1030"/>
        <end position="1065"/>
    </location>
</feature>
<dbReference type="GO" id="GO:0046041">
    <property type="term" value="P:ITP metabolic process"/>
    <property type="evidence" value="ECO:0007669"/>
    <property type="project" value="UniProtKB-UniRule"/>
</dbReference>
<dbReference type="InterPro" id="IPR033690">
    <property type="entry name" value="Adenylat_kinase_CS"/>
</dbReference>
<comment type="caution">
    <text evidence="10">The sequence shown here is derived from an EMBL/GenBank/DDBJ whole genome shotgun (WGS) entry which is preliminary data.</text>
</comment>
<feature type="region of interest" description="NMPbind" evidence="5">
    <location>
        <begin position="896"/>
        <end position="925"/>
    </location>
</feature>
<dbReference type="HAMAP" id="MF_00235">
    <property type="entry name" value="Adenylate_kinase_Adk"/>
    <property type="match status" value="1"/>
</dbReference>
<evidence type="ECO:0000256" key="4">
    <source>
        <dbReference type="ARBA" id="ARBA00023128"/>
    </source>
</evidence>
<comment type="catalytic activity">
    <reaction evidence="5">
        <text>a ribonucleoside 5'-triphosphate + AMP = a ribonucleoside 5'-diphosphate + ADP</text>
        <dbReference type="Rhea" id="RHEA:13749"/>
        <dbReference type="ChEBI" id="CHEBI:57930"/>
        <dbReference type="ChEBI" id="CHEBI:61557"/>
        <dbReference type="ChEBI" id="CHEBI:456215"/>
        <dbReference type="ChEBI" id="CHEBI:456216"/>
        <dbReference type="EC" id="2.7.4.10"/>
    </reaction>
</comment>
<dbReference type="Pfam" id="PF05191">
    <property type="entry name" value="ADK_lid"/>
    <property type="match status" value="1"/>
</dbReference>
<keyword evidence="3 5" id="KW-0418">Kinase</keyword>
<dbReference type="EMBL" id="LSBH01000007">
    <property type="protein sequence ID" value="OAQ76570.1"/>
    <property type="molecule type" value="Genomic_DNA"/>
</dbReference>
<dbReference type="InterPro" id="IPR002213">
    <property type="entry name" value="UDP_glucos_trans"/>
</dbReference>
<evidence type="ECO:0000313" key="10">
    <source>
        <dbReference type="EMBL" id="OAQ76570.1"/>
    </source>
</evidence>
<dbReference type="GO" id="GO:0046033">
    <property type="term" value="P:AMP metabolic process"/>
    <property type="evidence" value="ECO:0007669"/>
    <property type="project" value="UniProtKB-UniRule"/>
</dbReference>
<dbReference type="GO" id="GO:0016906">
    <property type="term" value="F:sterol 3-beta-glucosyltransferase activity"/>
    <property type="evidence" value="ECO:0007669"/>
    <property type="project" value="UniProtKB-ARBA"/>
</dbReference>
<dbReference type="SUPFAM" id="SSF53756">
    <property type="entry name" value="UDP-Glycosyltransferase/glycogen phosphorylase"/>
    <property type="match status" value="1"/>
</dbReference>
<evidence type="ECO:0000259" key="8">
    <source>
        <dbReference type="Pfam" id="PF05191"/>
    </source>
</evidence>
<accession>A0A179GGJ5</accession>
<evidence type="ECO:0000259" key="7">
    <source>
        <dbReference type="Pfam" id="PF03033"/>
    </source>
</evidence>
<organism evidence="10 11">
    <name type="scientific">Purpureocillium lilacinum</name>
    <name type="common">Paecilomyces lilacinus</name>
    <dbReference type="NCBI Taxonomy" id="33203"/>
    <lineage>
        <taxon>Eukaryota</taxon>
        <taxon>Fungi</taxon>
        <taxon>Dikarya</taxon>
        <taxon>Ascomycota</taxon>
        <taxon>Pezizomycotina</taxon>
        <taxon>Sordariomycetes</taxon>
        <taxon>Hypocreomycetidae</taxon>
        <taxon>Hypocreales</taxon>
        <taxon>Ophiocordycipitaceae</taxon>
        <taxon>Purpureocillium</taxon>
    </lineage>
</organism>
<gene>
    <name evidence="5" type="primary">ADK2</name>
    <name evidence="10" type="ORF">VFPBJ_08930</name>
</gene>
<comment type="similarity">
    <text evidence="5">Belongs to the adenylate kinase family. AK3 subfamily.</text>
</comment>
<dbReference type="Pfam" id="PF03033">
    <property type="entry name" value="Glyco_transf_28"/>
    <property type="match status" value="1"/>
</dbReference>
<dbReference type="PANTHER" id="PTHR48050">
    <property type="entry name" value="STEROL 3-BETA-GLUCOSYLTRANSFERASE"/>
    <property type="match status" value="1"/>
</dbReference>
<dbReference type="Proteomes" id="UP000078240">
    <property type="component" value="Unassembled WGS sequence"/>
</dbReference>
<evidence type="ECO:0000259" key="9">
    <source>
        <dbReference type="Pfam" id="PF06722"/>
    </source>
</evidence>
<keyword evidence="4 5" id="KW-0496">Mitochondrion</keyword>
<reference evidence="10 11" key="1">
    <citation type="submission" date="2016-01" db="EMBL/GenBank/DDBJ databases">
        <title>Biosynthesis of antibiotic leucinostatins and their inhibition on Phytophthora in bio-control Purpureocillium lilacinum.</title>
        <authorList>
            <person name="Wang G."/>
            <person name="Liu Z."/>
            <person name="Lin R."/>
            <person name="Li E."/>
            <person name="Mao Z."/>
            <person name="Ling J."/>
            <person name="Yin W."/>
            <person name="Xie B."/>
        </authorList>
    </citation>
    <scope>NUCLEOTIDE SEQUENCE [LARGE SCALE GENOMIC DNA]</scope>
    <source>
        <strain evidence="10">PLBJ-1</strain>
    </source>
</reference>
<evidence type="ECO:0000256" key="5">
    <source>
        <dbReference type="HAMAP-Rule" id="MF_03169"/>
    </source>
</evidence>
<dbReference type="InterPro" id="IPR010610">
    <property type="entry name" value="EryCIII-like_C"/>
</dbReference>
<dbReference type="InterPro" id="IPR007862">
    <property type="entry name" value="Adenylate_kinase_lid-dom"/>
</dbReference>
<evidence type="ECO:0000313" key="11">
    <source>
        <dbReference type="Proteomes" id="UP000078240"/>
    </source>
</evidence>
<dbReference type="EC" id="2.7.4.10" evidence="5"/>
<dbReference type="InterPro" id="IPR004276">
    <property type="entry name" value="GlycoTrans_28_N"/>
</dbReference>
<feature type="binding site" evidence="5">
    <location>
        <begin position="1039"/>
        <end position="1040"/>
    </location>
    <ligand>
        <name>GTP</name>
        <dbReference type="ChEBI" id="CHEBI:37565"/>
    </ligand>
</feature>
<dbReference type="Pfam" id="PF06722">
    <property type="entry name" value="EryCIII-like_C"/>
    <property type="match status" value="1"/>
</dbReference>
<dbReference type="AlphaFoldDB" id="A0A179GGJ5"/>
<comment type="caution">
    <text evidence="5">Lacks conserved residue(s) required for the propagation of feature annotation.</text>
</comment>
<name>A0A179GGJ5_PURLI</name>
<comment type="function">
    <text evidence="5">Involved in maintaining the homeostasis of cellular nucleotides by catalyzing the interconversion of nucleoside phosphates. Has GTP:AMP phosphotransferase and ITP:AMP phosphotransferase activities.</text>
</comment>
<feature type="binding site" evidence="5">
    <location>
        <position position="902"/>
    </location>
    <ligand>
        <name>AMP</name>
        <dbReference type="ChEBI" id="CHEBI:456215"/>
    </ligand>
</feature>
<feature type="domain" description="Glycosyltransferase family 28 N-terminal" evidence="7">
    <location>
        <begin position="102"/>
        <end position="249"/>
    </location>
</feature>
<dbReference type="GO" id="GO:0005524">
    <property type="term" value="F:ATP binding"/>
    <property type="evidence" value="ECO:0007669"/>
    <property type="project" value="InterPro"/>
</dbReference>
<sequence length="1120" mass="120044">MKPRNVTSIRSEHSQAMVEEGDEPVYHSQGNSSGSAAELPPSATEKQSYASVENGRVDIDLNSGLCRRLSRLVPASPVPQTRPPESPPEYSEQGPQSLRLNIVVQIVGSRGDVQPFVALGQELQRHGHRVRLATHDVFAAFVRDAGLEFFPVGGDPAELMAYMVKNPGLLPSMQGLRGGEVQRKRRMVAGMLRGFWSSCVEPDPVTSVPFVADAIIANPPSFAHVHCAQALGVPLHLMFTMPWTSTTAFCHPLANLVGSDAIPPRTANFLSYLAVEWLTWQGLQDVINSWRRTLDLEPVPFSEGPFLAETLQIPVTYCWSPALVPKPADWPSYIDVCGFFFRKEPEYAPTPELAGFLKSGQRPVYIGFGSIVVDDPRALSATIAAAVKEAGVRAVVSRGWSKLGEGQVASTDVFYLDDCPHEWLFKQVSAVVHHGGAGTTACGLLNGRPTVVVPFFGDQPFWGTMVAAAGAGPDPIPAQQLDVAKLAAAIRFCLTPEAAAAAESMSARMRAESGVRRAVASFHANLPLEKMRCDLLPSQPAAWMCTSPKRLKLSKAAAEVLTGAELISWSSLRRYNPKPIHISNRRWDPVTATASSLAATSTGMVTSAADIVIKPMEALGKSLTRAEHGGADAIGAPGGHDAVYGRSAAIELPRATNVQPTGRGTAAAAALGSAVGLGNFFKSFTKGMLLDLPLAVTEGMRNAPRLYGGDVYEPGDVVDWKSGGLAAGRNLSHGFVEGFRGLVAEPMRGAEQGGAVGAARGAGVGILNFGAKVSSGALGLVTYSGQGLYQSMRSTARRDTSRLVKEARRAEGPYAVGSASELDTQAIVRAFVAGNGDVLVHRHFDTANSRRSDIGAPHSMQLRRAARVILVGAPGVGKGTQSERLLKRFPQLQSISTGDLLRHNVKTRTPLGIMAENTIKTGGLVADDLMVRLISGELRTRGWLGDGPVLTLASEATTAPESRELDDFGAWPVTAHAGAQPSEDPAASFILDGYPRTAAQATTLDTIIPINLAVSIKTPFSVILERIAGRWVHEPSGRVYNTTFNAPRVPGRDDVTGEALVQRPDDTEEVYRARFRRFQETSEPLLEHYAKKGVLLEVEGLSSDEISPKLYREFEKRFVG</sequence>
<dbReference type="PRINTS" id="PR00094">
    <property type="entry name" value="ADENYLTKNASE"/>
</dbReference>
<feature type="binding site" evidence="5">
    <location>
        <position position="1063"/>
    </location>
    <ligand>
        <name>AMP</name>
        <dbReference type="ChEBI" id="CHEBI:456215"/>
    </ligand>
</feature>
<evidence type="ECO:0000256" key="2">
    <source>
        <dbReference type="ARBA" id="ARBA00022741"/>
    </source>
</evidence>
<dbReference type="GO" id="GO:0005759">
    <property type="term" value="C:mitochondrial matrix"/>
    <property type="evidence" value="ECO:0007669"/>
    <property type="project" value="UniProtKB-SubCell"/>
</dbReference>
<dbReference type="GO" id="GO:0004017">
    <property type="term" value="F:AMP kinase activity"/>
    <property type="evidence" value="ECO:0007669"/>
    <property type="project" value="InterPro"/>
</dbReference>
<evidence type="ECO:0000256" key="6">
    <source>
        <dbReference type="SAM" id="MobiDB-lite"/>
    </source>
</evidence>
<dbReference type="FunFam" id="3.40.50.2000:FF:000100">
    <property type="entry name" value="Glycosyltransferase family 1 protein"/>
    <property type="match status" value="1"/>
</dbReference>
<keyword evidence="5" id="KW-0342">GTP-binding</keyword>
<dbReference type="PANTHER" id="PTHR48050:SF27">
    <property type="entry name" value="GLUCOSYLTRANSFERASE, PUTATIVE (AFU_ORTHOLOGUE AFUA_7G04880)-RELATED"/>
    <property type="match status" value="1"/>
</dbReference>
<comment type="subunit">
    <text evidence="5">Monomer.</text>
</comment>
<dbReference type="GO" id="GO:0046899">
    <property type="term" value="F:nucleoside triphosphate adenylate kinase activity"/>
    <property type="evidence" value="ECO:0007669"/>
    <property type="project" value="UniProtKB-UniRule"/>
</dbReference>
<dbReference type="InterPro" id="IPR050426">
    <property type="entry name" value="Glycosyltransferase_28"/>
</dbReference>